<organism evidence="3 4">
    <name type="scientific">Deinococcus roseus</name>
    <dbReference type="NCBI Taxonomy" id="392414"/>
    <lineage>
        <taxon>Bacteria</taxon>
        <taxon>Thermotogati</taxon>
        <taxon>Deinococcota</taxon>
        <taxon>Deinococci</taxon>
        <taxon>Deinococcales</taxon>
        <taxon>Deinococcaceae</taxon>
        <taxon>Deinococcus</taxon>
    </lineage>
</organism>
<dbReference type="EMBL" id="BMOD01000019">
    <property type="protein sequence ID" value="GGJ48995.1"/>
    <property type="molecule type" value="Genomic_DNA"/>
</dbReference>
<protein>
    <submittedName>
        <fullName evidence="3">Universal stress protein</fullName>
    </submittedName>
</protein>
<comment type="caution">
    <text evidence="3">The sequence shown here is derived from an EMBL/GenBank/DDBJ whole genome shotgun (WGS) entry which is preliminary data.</text>
</comment>
<dbReference type="Pfam" id="PF00582">
    <property type="entry name" value="Usp"/>
    <property type="match status" value="1"/>
</dbReference>
<dbReference type="InterPro" id="IPR006016">
    <property type="entry name" value="UspA"/>
</dbReference>
<dbReference type="Proteomes" id="UP000632222">
    <property type="component" value="Unassembled WGS sequence"/>
</dbReference>
<comment type="similarity">
    <text evidence="1">Belongs to the universal stress protein A family.</text>
</comment>
<dbReference type="InterPro" id="IPR006015">
    <property type="entry name" value="Universal_stress_UspA"/>
</dbReference>
<dbReference type="PANTHER" id="PTHR46268:SF6">
    <property type="entry name" value="UNIVERSAL STRESS PROTEIN UP12"/>
    <property type="match status" value="1"/>
</dbReference>
<dbReference type="SUPFAM" id="SSF52402">
    <property type="entry name" value="Adenine nucleotide alpha hydrolases-like"/>
    <property type="match status" value="1"/>
</dbReference>
<reference evidence="4" key="1">
    <citation type="journal article" date="2019" name="Int. J. Syst. Evol. Microbiol.">
        <title>The Global Catalogue of Microorganisms (GCM) 10K type strain sequencing project: providing services to taxonomists for standard genome sequencing and annotation.</title>
        <authorList>
            <consortium name="The Broad Institute Genomics Platform"/>
            <consortium name="The Broad Institute Genome Sequencing Center for Infectious Disease"/>
            <person name="Wu L."/>
            <person name="Ma J."/>
        </authorList>
    </citation>
    <scope>NUCLEOTIDE SEQUENCE [LARGE SCALE GENOMIC DNA]</scope>
    <source>
        <strain evidence="4">JCM 14370</strain>
    </source>
</reference>
<gene>
    <name evidence="3" type="primary">usp-2</name>
    <name evidence="3" type="ORF">GCM10008938_38730</name>
</gene>
<dbReference type="InterPro" id="IPR014729">
    <property type="entry name" value="Rossmann-like_a/b/a_fold"/>
</dbReference>
<evidence type="ECO:0000259" key="2">
    <source>
        <dbReference type="Pfam" id="PF00582"/>
    </source>
</evidence>
<dbReference type="CDD" id="cd00293">
    <property type="entry name" value="USP-like"/>
    <property type="match status" value="1"/>
</dbReference>
<dbReference type="Gene3D" id="3.40.50.620">
    <property type="entry name" value="HUPs"/>
    <property type="match status" value="1"/>
</dbReference>
<dbReference type="RefSeq" id="WP_189005550.1">
    <property type="nucleotide sequence ID" value="NZ_BMOD01000019.1"/>
</dbReference>
<evidence type="ECO:0000313" key="4">
    <source>
        <dbReference type="Proteomes" id="UP000632222"/>
    </source>
</evidence>
<proteinExistence type="inferred from homology"/>
<name>A0ABQ2DAE0_9DEIO</name>
<keyword evidence="4" id="KW-1185">Reference proteome</keyword>
<dbReference type="PANTHER" id="PTHR46268">
    <property type="entry name" value="STRESS RESPONSE PROTEIN NHAX"/>
    <property type="match status" value="1"/>
</dbReference>
<accession>A0ABQ2DAE0</accession>
<evidence type="ECO:0000256" key="1">
    <source>
        <dbReference type="ARBA" id="ARBA00008791"/>
    </source>
</evidence>
<sequence>MVRILVPTDFSASAEQALNLARKMVPDARIKLVHVFDAGAAFTPYMDALSPAYVLQETQEHIKDAAMKRLRDVQYQGEEVLFVTGRPADEILKAAKDFVADYIFMGTHGRKGLNHFFSGSVAEAVVRSSPIPVMVVRDPH</sequence>
<feature type="domain" description="UspA" evidence="2">
    <location>
        <begin position="3"/>
        <end position="137"/>
    </location>
</feature>
<dbReference type="PRINTS" id="PR01438">
    <property type="entry name" value="UNVRSLSTRESS"/>
</dbReference>
<evidence type="ECO:0000313" key="3">
    <source>
        <dbReference type="EMBL" id="GGJ48995.1"/>
    </source>
</evidence>